<dbReference type="SMART" id="SM00421">
    <property type="entry name" value="HTH_LUXR"/>
    <property type="match status" value="1"/>
</dbReference>
<dbReference type="SUPFAM" id="SSF46894">
    <property type="entry name" value="C-terminal effector domain of the bipartite response regulators"/>
    <property type="match status" value="1"/>
</dbReference>
<name>A0A3L7AP72_9HYPH</name>
<dbReference type="GO" id="GO:0003677">
    <property type="term" value="F:DNA binding"/>
    <property type="evidence" value="ECO:0007669"/>
    <property type="project" value="UniProtKB-KW"/>
</dbReference>
<keyword evidence="6" id="KW-1185">Reference proteome</keyword>
<evidence type="ECO:0000313" key="5">
    <source>
        <dbReference type="EMBL" id="RLP81222.1"/>
    </source>
</evidence>
<evidence type="ECO:0000259" key="4">
    <source>
        <dbReference type="PROSITE" id="PS50043"/>
    </source>
</evidence>
<dbReference type="PROSITE" id="PS50043">
    <property type="entry name" value="HTH_LUXR_2"/>
    <property type="match status" value="1"/>
</dbReference>
<dbReference type="OrthoDB" id="256105at2"/>
<gene>
    <name evidence="5" type="ORF">D9R14_04350</name>
</gene>
<dbReference type="EMBL" id="RCTF01000002">
    <property type="protein sequence ID" value="RLP81222.1"/>
    <property type="molecule type" value="Genomic_DNA"/>
</dbReference>
<keyword evidence="1" id="KW-0805">Transcription regulation</keyword>
<proteinExistence type="predicted"/>
<dbReference type="Gene3D" id="1.10.10.10">
    <property type="entry name" value="Winged helix-like DNA-binding domain superfamily/Winged helix DNA-binding domain"/>
    <property type="match status" value="1"/>
</dbReference>
<dbReference type="InterPro" id="IPR016032">
    <property type="entry name" value="Sig_transdc_resp-reg_C-effctor"/>
</dbReference>
<dbReference type="Pfam" id="PF00196">
    <property type="entry name" value="GerE"/>
    <property type="match status" value="1"/>
</dbReference>
<organism evidence="5 6">
    <name type="scientific">Xanthobacter tagetidis</name>
    <dbReference type="NCBI Taxonomy" id="60216"/>
    <lineage>
        <taxon>Bacteria</taxon>
        <taxon>Pseudomonadati</taxon>
        <taxon>Pseudomonadota</taxon>
        <taxon>Alphaproteobacteria</taxon>
        <taxon>Hyphomicrobiales</taxon>
        <taxon>Xanthobacteraceae</taxon>
        <taxon>Xanthobacter</taxon>
    </lineage>
</organism>
<accession>A0A3L7AP72</accession>
<comment type="caution">
    <text evidence="5">The sequence shown here is derived from an EMBL/GenBank/DDBJ whole genome shotgun (WGS) entry which is preliminary data.</text>
</comment>
<dbReference type="InterPro" id="IPR036388">
    <property type="entry name" value="WH-like_DNA-bd_sf"/>
</dbReference>
<dbReference type="GO" id="GO:0006355">
    <property type="term" value="P:regulation of DNA-templated transcription"/>
    <property type="evidence" value="ECO:0007669"/>
    <property type="project" value="InterPro"/>
</dbReference>
<feature type="domain" description="HTH luxR-type" evidence="4">
    <location>
        <begin position="184"/>
        <end position="249"/>
    </location>
</feature>
<dbReference type="RefSeq" id="WP_121622074.1">
    <property type="nucleotide sequence ID" value="NZ_JACIIW010000003.1"/>
</dbReference>
<protein>
    <submittedName>
        <fullName evidence="5">LuxR family transcriptional regulator</fullName>
    </submittedName>
</protein>
<dbReference type="PANTHER" id="PTHR44688">
    <property type="entry name" value="DNA-BINDING TRANSCRIPTIONAL ACTIVATOR DEVR_DOSR"/>
    <property type="match status" value="1"/>
</dbReference>
<dbReference type="PANTHER" id="PTHR44688:SF16">
    <property type="entry name" value="DNA-BINDING TRANSCRIPTIONAL ACTIVATOR DEVR_DOSR"/>
    <property type="match status" value="1"/>
</dbReference>
<evidence type="ECO:0000256" key="2">
    <source>
        <dbReference type="ARBA" id="ARBA00023125"/>
    </source>
</evidence>
<dbReference type="CDD" id="cd06170">
    <property type="entry name" value="LuxR_C_like"/>
    <property type="match status" value="1"/>
</dbReference>
<evidence type="ECO:0000256" key="3">
    <source>
        <dbReference type="ARBA" id="ARBA00023163"/>
    </source>
</evidence>
<dbReference type="Proteomes" id="UP000269692">
    <property type="component" value="Unassembled WGS sequence"/>
</dbReference>
<evidence type="ECO:0000313" key="6">
    <source>
        <dbReference type="Proteomes" id="UP000269692"/>
    </source>
</evidence>
<keyword evidence="2" id="KW-0238">DNA-binding</keyword>
<dbReference type="AlphaFoldDB" id="A0A3L7AP72"/>
<reference evidence="5 6" key="1">
    <citation type="submission" date="2018-10" db="EMBL/GenBank/DDBJ databases">
        <title>Xanthobacter tagetidis genome sequencing and assembly.</title>
        <authorList>
            <person name="Maclea K.S."/>
            <person name="Goen A.E."/>
            <person name="Fatima S.A."/>
        </authorList>
    </citation>
    <scope>NUCLEOTIDE SEQUENCE [LARGE SCALE GENOMIC DNA]</scope>
    <source>
        <strain evidence="5 6">ATCC 700314</strain>
    </source>
</reference>
<dbReference type="InterPro" id="IPR000792">
    <property type="entry name" value="Tscrpt_reg_LuxR_C"/>
</dbReference>
<sequence length="250" mass="27711">MLTLWDELADFEAGQCEQAAAHVMGALCAQTGAWNATWAGAVRVGGGAADDPLRGWRVAAVQALKPVPPHADEGHFREILKEWDRRAIDPSFLLPMKDVGAFRTYAFRRDLPAGWFETAFFRRHYEAVGTGDAVFVAVPLNQDCESHFGFYAARPFTAGEIALLAFALRGIKWFHRHLMMSNGLLAASAPLTPAERRVLHLLLTKASEKEIARQVEIATSTAHQHVTNVFRKFGVRSRAELMSLWLRSAG</sequence>
<keyword evidence="3" id="KW-0804">Transcription</keyword>
<evidence type="ECO:0000256" key="1">
    <source>
        <dbReference type="ARBA" id="ARBA00023015"/>
    </source>
</evidence>